<evidence type="ECO:0000313" key="1">
    <source>
        <dbReference type="EMBL" id="QHT17305.1"/>
    </source>
</evidence>
<dbReference type="AlphaFoldDB" id="A0A6C0DP02"/>
<reference evidence="1" key="1">
    <citation type="journal article" date="2020" name="Nature">
        <title>Giant virus diversity and host interactions through global metagenomics.</title>
        <authorList>
            <person name="Schulz F."/>
            <person name="Roux S."/>
            <person name="Paez-Espino D."/>
            <person name="Jungbluth S."/>
            <person name="Walsh D.A."/>
            <person name="Denef V.J."/>
            <person name="McMahon K.D."/>
            <person name="Konstantinidis K.T."/>
            <person name="Eloe-Fadrosh E.A."/>
            <person name="Kyrpides N.C."/>
            <person name="Woyke T."/>
        </authorList>
    </citation>
    <scope>NUCLEOTIDE SEQUENCE</scope>
    <source>
        <strain evidence="1">GVMAG-M-3300023174-24</strain>
    </source>
</reference>
<proteinExistence type="predicted"/>
<dbReference type="Gene3D" id="3.30.310.10">
    <property type="entry name" value="TATA-Binding Protein"/>
    <property type="match status" value="1"/>
</dbReference>
<organism evidence="1">
    <name type="scientific">viral metagenome</name>
    <dbReference type="NCBI Taxonomy" id="1070528"/>
    <lineage>
        <taxon>unclassified sequences</taxon>
        <taxon>metagenomes</taxon>
        <taxon>organismal metagenomes</taxon>
    </lineage>
</organism>
<protein>
    <submittedName>
        <fullName evidence="1">Uncharacterized protein</fullName>
    </submittedName>
</protein>
<sequence length="421" mass="49130">MSTLSIDDEWTQFLMKQNMSGLAYPSISSHTNQNGNIKTIISEERSINTNISKNVCLDGIEPNDDSLVTDVPVCEELYISTKTKVLFLNQEIDIQNIFWKIPIVEYWKPNQGVVKKQMKIVSKTPEEYEEYKQKLNNIGYYTENIIKQIDNVNARKIKFKDERKITVGMSKKDIMNCRGKIKNAFYNCFAIILRFKYEGIFREIHVKVFNTGKLEIPGILNKELLDIVKEMILEIVQPHIIINDGLVDSLDKPNLDFINTDVEDNVLINSNFNCGYFINREKLHAILRSDKYRIESAYDPCSYPGVKCKFYFNNDLGFDIEAQTGQINQEDRNMKLSELNDNKKYTEISFMIFRTGSCLIVGNCSERILKYVFEFIKKILTDEYQIINVKNEEPIIKNKKIKLRKKTILMSKIYYNDNCSK</sequence>
<dbReference type="InterPro" id="IPR012295">
    <property type="entry name" value="TBP_dom_sf"/>
</dbReference>
<dbReference type="SUPFAM" id="SSF55945">
    <property type="entry name" value="TATA-box binding protein-like"/>
    <property type="match status" value="1"/>
</dbReference>
<name>A0A6C0DP02_9ZZZZ</name>
<accession>A0A6C0DP02</accession>
<dbReference type="EMBL" id="MN739633">
    <property type="protein sequence ID" value="QHT17305.1"/>
    <property type="molecule type" value="Genomic_DNA"/>
</dbReference>